<organism evidence="3 4">
    <name type="scientific">Streptomyces fildesensis</name>
    <dbReference type="NCBI Taxonomy" id="375757"/>
    <lineage>
        <taxon>Bacteria</taxon>
        <taxon>Bacillati</taxon>
        <taxon>Actinomycetota</taxon>
        <taxon>Actinomycetes</taxon>
        <taxon>Kitasatosporales</taxon>
        <taxon>Streptomycetaceae</taxon>
        <taxon>Streptomyces</taxon>
    </lineage>
</organism>
<gene>
    <name evidence="3" type="ORF">ACIGXA_17270</name>
</gene>
<name>A0ABW8C849_9ACTN</name>
<keyword evidence="4" id="KW-1185">Reference proteome</keyword>
<evidence type="ECO:0000256" key="1">
    <source>
        <dbReference type="SAM" id="MobiDB-lite"/>
    </source>
</evidence>
<dbReference type="InterPro" id="IPR001387">
    <property type="entry name" value="Cro/C1-type_HTH"/>
</dbReference>
<reference evidence="3 4" key="1">
    <citation type="submission" date="2024-10" db="EMBL/GenBank/DDBJ databases">
        <title>The Natural Products Discovery Center: Release of the First 8490 Sequenced Strains for Exploring Actinobacteria Biosynthetic Diversity.</title>
        <authorList>
            <person name="Kalkreuter E."/>
            <person name="Kautsar S.A."/>
            <person name="Yang D."/>
            <person name="Bader C.D."/>
            <person name="Teijaro C.N."/>
            <person name="Fluegel L."/>
            <person name="Davis C.M."/>
            <person name="Simpson J.R."/>
            <person name="Lauterbach L."/>
            <person name="Steele A.D."/>
            <person name="Gui C."/>
            <person name="Meng S."/>
            <person name="Li G."/>
            <person name="Viehrig K."/>
            <person name="Ye F."/>
            <person name="Su P."/>
            <person name="Kiefer A.F."/>
            <person name="Nichols A."/>
            <person name="Cepeda A.J."/>
            <person name="Yan W."/>
            <person name="Fan B."/>
            <person name="Jiang Y."/>
            <person name="Adhikari A."/>
            <person name="Zheng C.-J."/>
            <person name="Schuster L."/>
            <person name="Cowan T.M."/>
            <person name="Smanski M.J."/>
            <person name="Chevrette M.G."/>
            <person name="De Carvalho L.P.S."/>
            <person name="Shen B."/>
        </authorList>
    </citation>
    <scope>NUCLEOTIDE SEQUENCE [LARGE SCALE GENOMIC DNA]</scope>
    <source>
        <strain evidence="3 4">NPDC053399</strain>
    </source>
</reference>
<evidence type="ECO:0000313" key="3">
    <source>
        <dbReference type="EMBL" id="MFI9102273.1"/>
    </source>
</evidence>
<dbReference type="Gene3D" id="1.10.260.40">
    <property type="entry name" value="lambda repressor-like DNA-binding domains"/>
    <property type="match status" value="1"/>
</dbReference>
<dbReference type="InterPro" id="IPR010982">
    <property type="entry name" value="Lambda_DNA-bd_dom_sf"/>
</dbReference>
<dbReference type="InterPro" id="IPR041413">
    <property type="entry name" value="MLTR_LBD"/>
</dbReference>
<dbReference type="Proteomes" id="UP001614394">
    <property type="component" value="Unassembled WGS sequence"/>
</dbReference>
<evidence type="ECO:0000259" key="2">
    <source>
        <dbReference type="PROSITE" id="PS50943"/>
    </source>
</evidence>
<dbReference type="RefSeq" id="WP_399649694.1">
    <property type="nucleotide sequence ID" value="NZ_JBITYG010000004.1"/>
</dbReference>
<evidence type="ECO:0000313" key="4">
    <source>
        <dbReference type="Proteomes" id="UP001614394"/>
    </source>
</evidence>
<dbReference type="Gene3D" id="3.30.450.180">
    <property type="match status" value="1"/>
</dbReference>
<protein>
    <submittedName>
        <fullName evidence="3">Helix-turn-helix domain-containing protein</fullName>
    </submittedName>
</protein>
<proteinExistence type="predicted"/>
<sequence length="307" mass="34071">MGLDHNVELGEFLRSRRARLGPGDAGVAVNGSARRVPGLRREELARLAGVSTDYYARLEQGRHRNVSASVLDSVSRALRLNEVEHIYLIQLARPQPRAARRPAARPQRVRPGLHRMLETLDGLTPAFIVGRGMQVLASNRLARSLITDFEALPHRERNLARFIFLDESARQLYPDWEQIAAETAAVLRLDAGQNCEDRAFCELIGELAVKSEEFRTAWAAHDVSRRSHGTKRYRHPQVGEITVAYEALSPPGDTDQTLFVYTTESGSPSETALQLLANLTASLTPPSPAAPRPVLTDPDDLLEIHAR</sequence>
<feature type="region of interest" description="Disordered" evidence="1">
    <location>
        <begin position="283"/>
        <end position="307"/>
    </location>
</feature>
<dbReference type="PANTHER" id="PTHR35010">
    <property type="entry name" value="BLL4672 PROTEIN-RELATED"/>
    <property type="match status" value="1"/>
</dbReference>
<dbReference type="EMBL" id="JBITYG010000004">
    <property type="protein sequence ID" value="MFI9102273.1"/>
    <property type="molecule type" value="Genomic_DNA"/>
</dbReference>
<dbReference type="Pfam" id="PF17765">
    <property type="entry name" value="MLTR_LBD"/>
    <property type="match status" value="1"/>
</dbReference>
<comment type="caution">
    <text evidence="3">The sequence shown here is derived from an EMBL/GenBank/DDBJ whole genome shotgun (WGS) entry which is preliminary data.</text>
</comment>
<dbReference type="SMART" id="SM00530">
    <property type="entry name" value="HTH_XRE"/>
    <property type="match status" value="1"/>
</dbReference>
<accession>A0ABW8C849</accession>
<dbReference type="PROSITE" id="PS50943">
    <property type="entry name" value="HTH_CROC1"/>
    <property type="match status" value="1"/>
</dbReference>
<dbReference type="SUPFAM" id="SSF47413">
    <property type="entry name" value="lambda repressor-like DNA-binding domains"/>
    <property type="match status" value="1"/>
</dbReference>
<feature type="domain" description="HTH cro/C1-type" evidence="2">
    <location>
        <begin position="38"/>
        <end position="86"/>
    </location>
</feature>
<dbReference type="Pfam" id="PF13560">
    <property type="entry name" value="HTH_31"/>
    <property type="match status" value="1"/>
</dbReference>
<dbReference type="PANTHER" id="PTHR35010:SF2">
    <property type="entry name" value="BLL4672 PROTEIN"/>
    <property type="match status" value="1"/>
</dbReference>
<dbReference type="CDD" id="cd00093">
    <property type="entry name" value="HTH_XRE"/>
    <property type="match status" value="1"/>
</dbReference>